<gene>
    <name evidence="1" type="ORF">IE53DRAFT_387885</name>
</gene>
<name>A0ACD0NVN0_9BASI</name>
<dbReference type="Proteomes" id="UP000245626">
    <property type="component" value="Unassembled WGS sequence"/>
</dbReference>
<dbReference type="EMBL" id="KZ819998">
    <property type="protein sequence ID" value="PWN49856.1"/>
    <property type="molecule type" value="Genomic_DNA"/>
</dbReference>
<reference evidence="1 2" key="1">
    <citation type="journal article" date="2018" name="Mol. Biol. Evol.">
        <title>Broad Genomic Sampling Reveals a Smut Pathogenic Ancestry of the Fungal Clade Ustilaginomycotina.</title>
        <authorList>
            <person name="Kijpornyongpan T."/>
            <person name="Mondo S.J."/>
            <person name="Barry K."/>
            <person name="Sandor L."/>
            <person name="Lee J."/>
            <person name="Lipzen A."/>
            <person name="Pangilinan J."/>
            <person name="LaButti K."/>
            <person name="Hainaut M."/>
            <person name="Henrissat B."/>
            <person name="Grigoriev I.V."/>
            <person name="Spatafora J.W."/>
            <person name="Aime M.C."/>
        </authorList>
    </citation>
    <scope>NUCLEOTIDE SEQUENCE [LARGE SCALE GENOMIC DNA]</scope>
    <source>
        <strain evidence="1 2">SA 807</strain>
    </source>
</reference>
<organism evidence="1 2">
    <name type="scientific">Violaceomyces palustris</name>
    <dbReference type="NCBI Taxonomy" id="1673888"/>
    <lineage>
        <taxon>Eukaryota</taxon>
        <taxon>Fungi</taxon>
        <taxon>Dikarya</taxon>
        <taxon>Basidiomycota</taxon>
        <taxon>Ustilaginomycotina</taxon>
        <taxon>Ustilaginomycetes</taxon>
        <taxon>Violaceomycetales</taxon>
        <taxon>Violaceomycetaceae</taxon>
        <taxon>Violaceomyces</taxon>
    </lineage>
</organism>
<evidence type="ECO:0000313" key="1">
    <source>
        <dbReference type="EMBL" id="PWN49856.1"/>
    </source>
</evidence>
<sequence length="411" mass="42370">MPPTPSKSRTERSRKSSSLNPTPYGRATASVQPSNQSRRQPTADTSFPFHPSSNPSAISGAAATALFPNGLASATAAGLAATSNPGLTPNNVQASKGRRPFNHRNLFQKDLRNLMYAFGDVANPDPDSVALLEDMTVEFLTDLCCRARPSPYALGLGTSNLSNSSSSSSTSSLLSSIGPQEVAQASILPSDNVASVQANIGSNNVPNANASAATNNSNNNLQAPHTSSSNFTSQTLPPRAPHRVRVKIEDFRHALRKDVEFKKLSRLEQLLYADKVVTEARRIGGIEDVAERSGALINNPPNPSNDPKATTSNSAAEGEDQAEDVEDHVSGGKAGGRGGREGGGKVAGKSSMGSAKKGSAARSSAKSKSTTKVKSSSVAPSDRGSRGPSLPGASTPTSALSLPGGGGSVGR</sequence>
<keyword evidence="2" id="KW-1185">Reference proteome</keyword>
<accession>A0ACD0NVN0</accession>
<evidence type="ECO:0000313" key="2">
    <source>
        <dbReference type="Proteomes" id="UP000245626"/>
    </source>
</evidence>
<proteinExistence type="predicted"/>
<protein>
    <submittedName>
        <fullName evidence="1">Uncharacterized protein</fullName>
    </submittedName>
</protein>